<dbReference type="Pfam" id="PF00486">
    <property type="entry name" value="Trans_reg_C"/>
    <property type="match status" value="1"/>
</dbReference>
<evidence type="ECO:0000313" key="5">
    <source>
        <dbReference type="Proteomes" id="UP001548189"/>
    </source>
</evidence>
<keyword evidence="1 2" id="KW-0238">DNA-binding</keyword>
<dbReference type="InterPro" id="IPR036388">
    <property type="entry name" value="WH-like_DNA-bd_sf"/>
</dbReference>
<dbReference type="EMBL" id="JBEVCJ010000028">
    <property type="protein sequence ID" value="MET1256827.1"/>
    <property type="molecule type" value="Genomic_DNA"/>
</dbReference>
<protein>
    <submittedName>
        <fullName evidence="4">Winged helix-turn-helix domain-containing protein</fullName>
    </submittedName>
</protein>
<organism evidence="4 5">
    <name type="scientific">Aliikangiella maris</name>
    <dbReference type="NCBI Taxonomy" id="3162458"/>
    <lineage>
        <taxon>Bacteria</taxon>
        <taxon>Pseudomonadati</taxon>
        <taxon>Pseudomonadota</taxon>
        <taxon>Gammaproteobacteria</taxon>
        <taxon>Oceanospirillales</taxon>
        <taxon>Pleioneaceae</taxon>
        <taxon>Aliikangiella</taxon>
    </lineage>
</organism>
<proteinExistence type="predicted"/>
<dbReference type="SUPFAM" id="SSF46894">
    <property type="entry name" value="C-terminal effector domain of the bipartite response regulators"/>
    <property type="match status" value="1"/>
</dbReference>
<dbReference type="SMART" id="SM00862">
    <property type="entry name" value="Trans_reg_C"/>
    <property type="match status" value="1"/>
</dbReference>
<evidence type="ECO:0000313" key="4">
    <source>
        <dbReference type="EMBL" id="MET1256827.1"/>
    </source>
</evidence>
<sequence length="149" mass="17323">MNNMDHWNTETPVIEFCGCKLDSDSQTLHTPNEVVRLRSKLWQLLIELVKKPNKVILRDYLISTIWDGNEYTGEQGLTHAICHLRRILKKYQIQAKIVTLPKKGYTIQPVNKEKSTNFEQSFKTTQNVTLLSEEKNSSTGEVTIHYQFN</sequence>
<comment type="caution">
    <text evidence="4">The sequence shown here is derived from an EMBL/GenBank/DDBJ whole genome shotgun (WGS) entry which is preliminary data.</text>
</comment>
<evidence type="ECO:0000259" key="3">
    <source>
        <dbReference type="PROSITE" id="PS51755"/>
    </source>
</evidence>
<dbReference type="InterPro" id="IPR001867">
    <property type="entry name" value="OmpR/PhoB-type_DNA-bd"/>
</dbReference>
<dbReference type="PROSITE" id="PS51755">
    <property type="entry name" value="OMPR_PHOB"/>
    <property type="match status" value="1"/>
</dbReference>
<dbReference type="CDD" id="cd00383">
    <property type="entry name" value="trans_reg_C"/>
    <property type="match status" value="1"/>
</dbReference>
<evidence type="ECO:0000256" key="1">
    <source>
        <dbReference type="ARBA" id="ARBA00023125"/>
    </source>
</evidence>
<dbReference type="InterPro" id="IPR016032">
    <property type="entry name" value="Sig_transdc_resp-reg_C-effctor"/>
</dbReference>
<gene>
    <name evidence="4" type="ORF">ABVT43_16920</name>
</gene>
<dbReference type="Gene3D" id="1.10.10.10">
    <property type="entry name" value="Winged helix-like DNA-binding domain superfamily/Winged helix DNA-binding domain"/>
    <property type="match status" value="1"/>
</dbReference>
<dbReference type="RefSeq" id="WP_353897410.1">
    <property type="nucleotide sequence ID" value="NZ_JBEVCJ010000028.1"/>
</dbReference>
<accession>A0ABV2BY32</accession>
<feature type="domain" description="OmpR/PhoB-type" evidence="3">
    <location>
        <begin position="11"/>
        <end position="109"/>
    </location>
</feature>
<feature type="DNA-binding region" description="OmpR/PhoB-type" evidence="2">
    <location>
        <begin position="11"/>
        <end position="109"/>
    </location>
</feature>
<evidence type="ECO:0000256" key="2">
    <source>
        <dbReference type="PROSITE-ProRule" id="PRU01091"/>
    </source>
</evidence>
<dbReference type="Proteomes" id="UP001548189">
    <property type="component" value="Unassembled WGS sequence"/>
</dbReference>
<name>A0ABV2BY32_9GAMM</name>
<reference evidence="4 5" key="1">
    <citation type="submission" date="2024-06" db="EMBL/GenBank/DDBJ databases">
        <authorList>
            <person name="Li F."/>
        </authorList>
    </citation>
    <scope>NUCLEOTIDE SEQUENCE [LARGE SCALE GENOMIC DNA]</scope>
    <source>
        <strain evidence="4 5">GXAS 311</strain>
    </source>
</reference>
<keyword evidence="5" id="KW-1185">Reference proteome</keyword>